<evidence type="ECO:0000313" key="1">
    <source>
        <dbReference type="EMBL" id="HIU68849.1"/>
    </source>
</evidence>
<dbReference type="InterPro" id="IPR016039">
    <property type="entry name" value="Thiolase-like"/>
</dbReference>
<accession>A0A9D1MUF1</accession>
<dbReference type="NCBIfam" id="TIGR02845">
    <property type="entry name" value="spore_V_AD"/>
    <property type="match status" value="1"/>
</dbReference>
<proteinExistence type="predicted"/>
<organism evidence="1 2">
    <name type="scientific">Candidatus Scybalenecus merdavium</name>
    <dbReference type="NCBI Taxonomy" id="2840939"/>
    <lineage>
        <taxon>Bacteria</taxon>
        <taxon>Bacillati</taxon>
        <taxon>Bacillota</taxon>
        <taxon>Clostridia</taxon>
        <taxon>Eubacteriales</taxon>
        <taxon>Oscillospiraceae</taxon>
        <taxon>Oscillospiraceae incertae sedis</taxon>
        <taxon>Candidatus Scybalenecus</taxon>
    </lineage>
</organism>
<comment type="caution">
    <text evidence="1">The sequence shown here is derived from an EMBL/GenBank/DDBJ whole genome shotgun (WGS) entry which is preliminary data.</text>
</comment>
<reference evidence="1" key="1">
    <citation type="submission" date="2020-10" db="EMBL/GenBank/DDBJ databases">
        <authorList>
            <person name="Gilroy R."/>
        </authorList>
    </citation>
    <scope>NUCLEOTIDE SEQUENCE</scope>
    <source>
        <strain evidence="1">CHK176-6737</strain>
    </source>
</reference>
<protein>
    <submittedName>
        <fullName evidence="1">Stage V sporulation protein AD</fullName>
    </submittedName>
</protein>
<dbReference type="EMBL" id="DVNM01000015">
    <property type="protein sequence ID" value="HIU68849.1"/>
    <property type="molecule type" value="Genomic_DNA"/>
</dbReference>
<dbReference type="SUPFAM" id="SSF53901">
    <property type="entry name" value="Thiolase-like"/>
    <property type="match status" value="1"/>
</dbReference>
<reference evidence="1" key="2">
    <citation type="journal article" date="2021" name="PeerJ">
        <title>Extensive microbial diversity within the chicken gut microbiome revealed by metagenomics and culture.</title>
        <authorList>
            <person name="Gilroy R."/>
            <person name="Ravi A."/>
            <person name="Getino M."/>
            <person name="Pursley I."/>
            <person name="Horton D.L."/>
            <person name="Alikhan N.F."/>
            <person name="Baker D."/>
            <person name="Gharbi K."/>
            <person name="Hall N."/>
            <person name="Watson M."/>
            <person name="Adriaenssens E.M."/>
            <person name="Foster-Nyarko E."/>
            <person name="Jarju S."/>
            <person name="Secka A."/>
            <person name="Antonio M."/>
            <person name="Oren A."/>
            <person name="Chaudhuri R.R."/>
            <person name="La Ragione R."/>
            <person name="Hildebrand F."/>
            <person name="Pallen M.J."/>
        </authorList>
    </citation>
    <scope>NUCLEOTIDE SEQUENCE</scope>
    <source>
        <strain evidence="1">CHK176-6737</strain>
    </source>
</reference>
<dbReference type="Gene3D" id="3.40.47.40">
    <property type="entry name" value="Stage V sporulation protein AD"/>
    <property type="match status" value="1"/>
</dbReference>
<dbReference type="GO" id="GO:0016746">
    <property type="term" value="F:acyltransferase activity"/>
    <property type="evidence" value="ECO:0007669"/>
    <property type="project" value="InterPro"/>
</dbReference>
<evidence type="ECO:0000313" key="2">
    <source>
        <dbReference type="Proteomes" id="UP000824125"/>
    </source>
</evidence>
<dbReference type="NCBIfam" id="NF006160">
    <property type="entry name" value="PRK08304.1"/>
    <property type="match status" value="1"/>
</dbReference>
<dbReference type="AlphaFoldDB" id="A0A9D1MUF1"/>
<gene>
    <name evidence="1" type="primary">spoVAD</name>
    <name evidence="1" type="ORF">IAD23_02680</name>
</gene>
<dbReference type="PIRSF" id="PIRSF011570">
    <property type="entry name" value="SpoVAD"/>
    <property type="match status" value="1"/>
</dbReference>
<dbReference type="InterPro" id="IPR010894">
    <property type="entry name" value="SpoVAD"/>
</dbReference>
<sequence length="332" mass="34738">MQMIGKTVRLDHPAVITGSAGVAGKKEAEGPLGTEFDQVYEDTTLGQDSFELAEATLLRDAVTRALEAAGKAPGDVNFILSGDLLDQCTSSCFGLQPLEIPYIGMYGACSTITLTMATAAMLVDAGADCCVCSTSSHFCSSERQFRFPLEYGGQRPPTAQWTVTGAGSAVLEKRGDGVKVTHVHIGTVTDYGVTDANNMGAAMAPAAARTIGDFLCDTKTAPQDYDMILTGDLGYTGSTLLYELLEDKNINIRAQHKDCGLLIFDREAQDVGAGGSGCGCAGSVLCSYILKQMRSGKLHRVLAVATGALMSPTSSKQGMPIPGIANAVLLEA</sequence>
<dbReference type="InterPro" id="IPR038369">
    <property type="entry name" value="SpoVAD_sf"/>
</dbReference>
<dbReference type="Proteomes" id="UP000824125">
    <property type="component" value="Unassembled WGS sequence"/>
</dbReference>
<name>A0A9D1MUF1_9FIRM</name>
<dbReference type="Pfam" id="PF07451">
    <property type="entry name" value="SpoVAD"/>
    <property type="match status" value="1"/>
</dbReference>